<sequence length="49" mass="5295">MNDYLPKSELEPKPDPRKPSTTRVAIWIVVGAIGLYLLGSGIWGIITAG</sequence>
<feature type="compositionally biased region" description="Basic and acidic residues" evidence="1">
    <location>
        <begin position="1"/>
        <end position="18"/>
    </location>
</feature>
<keyword evidence="2" id="KW-0812">Transmembrane</keyword>
<evidence type="ECO:0000313" key="4">
    <source>
        <dbReference type="EMBL" id="SDR72825.1"/>
    </source>
</evidence>
<feature type="transmembrane region" description="Helical" evidence="2">
    <location>
        <begin position="24"/>
        <end position="46"/>
    </location>
</feature>
<reference evidence="4" key="2">
    <citation type="submission" date="2016-10" db="EMBL/GenBank/DDBJ databases">
        <authorList>
            <person name="de Groot N.N."/>
        </authorList>
    </citation>
    <scope>NUCLEOTIDE SEQUENCE [LARGE SCALE GENOMIC DNA]</scope>
    <source>
        <strain evidence="4">CPCC 202695</strain>
    </source>
</reference>
<keyword evidence="6" id="KW-1185">Reference proteome</keyword>
<feature type="region of interest" description="Disordered" evidence="1">
    <location>
        <begin position="1"/>
        <end position="20"/>
    </location>
</feature>
<name>A0A1H1LFL7_9MICO</name>
<protein>
    <submittedName>
        <fullName evidence="4">Uncharacterized protein</fullName>
    </submittedName>
</protein>
<accession>A0A1H1LFL7</accession>
<evidence type="ECO:0000256" key="2">
    <source>
        <dbReference type="SAM" id="Phobius"/>
    </source>
</evidence>
<proteinExistence type="predicted"/>
<evidence type="ECO:0000313" key="5">
    <source>
        <dbReference type="Proteomes" id="UP000199482"/>
    </source>
</evidence>
<evidence type="ECO:0000256" key="1">
    <source>
        <dbReference type="SAM" id="MobiDB-lite"/>
    </source>
</evidence>
<reference evidence="5" key="1">
    <citation type="submission" date="2016-10" db="EMBL/GenBank/DDBJ databases">
        <authorList>
            <person name="Varghese N."/>
            <person name="Submissions S."/>
        </authorList>
    </citation>
    <scope>NUCLEOTIDE SEQUENCE [LARGE SCALE GENOMIC DNA]</scope>
    <source>
        <strain evidence="5">CPCC 202695</strain>
    </source>
</reference>
<keyword evidence="2" id="KW-0472">Membrane</keyword>
<organism evidence="4 5">
    <name type="scientific">Agromyces flavus</name>
    <dbReference type="NCBI Taxonomy" id="589382"/>
    <lineage>
        <taxon>Bacteria</taxon>
        <taxon>Bacillati</taxon>
        <taxon>Actinomycetota</taxon>
        <taxon>Actinomycetes</taxon>
        <taxon>Micrococcales</taxon>
        <taxon>Microbacteriaceae</taxon>
        <taxon>Agromyces</taxon>
    </lineage>
</organism>
<dbReference type="AlphaFoldDB" id="A0A1H1LFL7"/>
<dbReference type="Proteomes" id="UP000199482">
    <property type="component" value="Chromosome I"/>
</dbReference>
<dbReference type="RefSeq" id="WP_166670893.1">
    <property type="nucleotide sequence ID" value="NZ_BMDN01000002.1"/>
</dbReference>
<evidence type="ECO:0000313" key="3">
    <source>
        <dbReference type="EMBL" id="MCP2367540.1"/>
    </source>
</evidence>
<keyword evidence="2" id="KW-1133">Transmembrane helix</keyword>
<dbReference type="Proteomes" id="UP000893823">
    <property type="component" value="Unassembled WGS sequence"/>
</dbReference>
<evidence type="ECO:0000313" key="6">
    <source>
        <dbReference type="Proteomes" id="UP000893823"/>
    </source>
</evidence>
<dbReference type="EMBL" id="SODL02000002">
    <property type="protein sequence ID" value="MCP2367540.1"/>
    <property type="molecule type" value="Genomic_DNA"/>
</dbReference>
<gene>
    <name evidence="3" type="ORF">BCL57_001694</name>
    <name evidence="4" type="ORF">SAMN04489721_0107</name>
</gene>
<reference evidence="3" key="3">
    <citation type="submission" date="2022-06" db="EMBL/GenBank/DDBJ databases">
        <title>Genomic Encyclopedia of Type Strains, Phase III (KMG-III): the genomes of soil and plant-associated and newly described type strains.</title>
        <authorList>
            <person name="Whitman W."/>
        </authorList>
    </citation>
    <scope>NUCLEOTIDE SEQUENCE</scope>
    <source>
        <strain evidence="3">CPCC 202695</strain>
    </source>
</reference>
<dbReference type="STRING" id="589382.SAMN04489721_0107"/>
<dbReference type="EMBL" id="LT629755">
    <property type="protein sequence ID" value="SDR72825.1"/>
    <property type="molecule type" value="Genomic_DNA"/>
</dbReference>